<evidence type="ECO:0000256" key="1">
    <source>
        <dbReference type="ARBA" id="ARBA00003726"/>
    </source>
</evidence>
<feature type="domain" description="DAHP synthetase I/KDSA" evidence="9">
    <location>
        <begin position="43"/>
        <end position="334"/>
    </location>
</feature>
<gene>
    <name evidence="10" type="primary">aroF</name>
    <name evidence="10" type="ORF">NARRFE1_02050</name>
</gene>
<dbReference type="NCBIfam" id="NF009395">
    <property type="entry name" value="PRK12755.1"/>
    <property type="match status" value="1"/>
</dbReference>
<dbReference type="AlphaFoldDB" id="A0A2Z5T448"/>
<dbReference type="Proteomes" id="UP000289537">
    <property type="component" value="Chromosome"/>
</dbReference>
<evidence type="ECO:0000313" key="11">
    <source>
        <dbReference type="Proteomes" id="UP000289537"/>
    </source>
</evidence>
<evidence type="ECO:0000256" key="7">
    <source>
        <dbReference type="ARBA" id="ARBA00047508"/>
    </source>
</evidence>
<dbReference type="UniPathway" id="UPA00053">
    <property type="reaction ID" value="UER00084"/>
</dbReference>
<comment type="pathway">
    <text evidence="2 8">Metabolic intermediate biosynthesis; chorismate biosynthesis; chorismate from D-erythrose 4-phosphate and phosphoenolpyruvate: step 1/7.</text>
</comment>
<dbReference type="EMBL" id="AP018161">
    <property type="protein sequence ID" value="BBA85140.1"/>
    <property type="molecule type" value="Genomic_DNA"/>
</dbReference>
<keyword evidence="6 8" id="KW-0057">Aromatic amino acid biosynthesis</keyword>
<keyword evidence="5 8" id="KW-0808">Transferase</keyword>
<keyword evidence="4 8" id="KW-0028">Amino-acid biosynthesis</keyword>
<accession>A0A2Z5T448</accession>
<evidence type="ECO:0000256" key="6">
    <source>
        <dbReference type="ARBA" id="ARBA00023141"/>
    </source>
</evidence>
<dbReference type="RefSeq" id="WP_148708487.1">
    <property type="nucleotide sequence ID" value="NZ_AP018161.1"/>
</dbReference>
<evidence type="ECO:0000256" key="3">
    <source>
        <dbReference type="ARBA" id="ARBA00007985"/>
    </source>
</evidence>
<reference evidence="10 11" key="1">
    <citation type="journal article" date="2017" name="Proc. Natl. Acad. Sci. U.S.A.">
        <title>Small genome symbiont underlies cuticle hardness in beetles.</title>
        <authorList>
            <person name="Anbutsu H."/>
            <person name="Moriyama M."/>
            <person name="Nikoh N."/>
            <person name="Hosokawa T."/>
            <person name="Futahashi R."/>
            <person name="Tanahashi M."/>
            <person name="Meng X.Y."/>
            <person name="Kuriwada T."/>
            <person name="Mori N."/>
            <person name="Oshima K."/>
            <person name="Hattori M."/>
            <person name="Fujie M."/>
            <person name="Satoh N."/>
            <person name="Maeda T."/>
            <person name="Shigenobu S."/>
            <person name="Koga R."/>
            <person name="Fukatsu T."/>
        </authorList>
    </citation>
    <scope>NUCLEOTIDE SEQUENCE [LARGE SCALE GENOMIC DNA]</scope>
    <source>
        <strain evidence="10">NARRFE1</strain>
    </source>
</reference>
<proteinExistence type="inferred from homology"/>
<dbReference type="GO" id="GO:0008652">
    <property type="term" value="P:amino acid biosynthetic process"/>
    <property type="evidence" value="ECO:0007669"/>
    <property type="project" value="UniProtKB-KW"/>
</dbReference>
<dbReference type="GO" id="GO:0005737">
    <property type="term" value="C:cytoplasm"/>
    <property type="evidence" value="ECO:0007669"/>
    <property type="project" value="TreeGrafter"/>
</dbReference>
<sequence length="350" mass="40347">MNNNFSFNSQEFNFPSPKYIKNNNILINKNYENICTFRKDISNIISRNNNKLLLICGPCSIHNIDESIEYSNLLKKISLEVNDYIYIIMRTYFEKPRTSIGWKGFINDPNLNNTFDMELGINKSIEFLNYLLDIELPSGIELLNPLILKYIGDYVSWISIGARTSESQIHREICSSLNIPIGFKNSTDGSIFSSINSIKSCYNSHVFLNINEDGIISLIKSKGNKNTNIILRGGYSPNYYNENINEYINIINKNNLVNTSIIVDCSHNNSNKDYRNQGKVFNYVLNNILNGNDYIKGLMIESYIKEGNQNLDNNKLKYGLSITDSCIGWNETEDIIYNLYNKYKNYILTK</sequence>
<comment type="function">
    <text evidence="1 8">Stereospecific condensation of phosphoenolpyruvate (PEP) and D-erythrose-4-phosphate (E4P) giving rise to 3-deoxy-D-arabino-heptulosonate-7-phosphate (DAHP).</text>
</comment>
<dbReference type="GO" id="GO:0009073">
    <property type="term" value="P:aromatic amino acid family biosynthetic process"/>
    <property type="evidence" value="ECO:0007669"/>
    <property type="project" value="UniProtKB-KW"/>
</dbReference>
<dbReference type="SUPFAM" id="SSF51569">
    <property type="entry name" value="Aldolase"/>
    <property type="match status" value="1"/>
</dbReference>
<evidence type="ECO:0000259" key="9">
    <source>
        <dbReference type="Pfam" id="PF00793"/>
    </source>
</evidence>
<evidence type="ECO:0000256" key="5">
    <source>
        <dbReference type="ARBA" id="ARBA00022679"/>
    </source>
</evidence>
<dbReference type="InterPro" id="IPR013785">
    <property type="entry name" value="Aldolase_TIM"/>
</dbReference>
<evidence type="ECO:0000256" key="4">
    <source>
        <dbReference type="ARBA" id="ARBA00022605"/>
    </source>
</evidence>
<evidence type="ECO:0000313" key="10">
    <source>
        <dbReference type="EMBL" id="BBA85140.1"/>
    </source>
</evidence>
<evidence type="ECO:0000256" key="2">
    <source>
        <dbReference type="ARBA" id="ARBA00004688"/>
    </source>
</evidence>
<dbReference type="GO" id="GO:0003849">
    <property type="term" value="F:3-deoxy-7-phosphoheptulonate synthase activity"/>
    <property type="evidence" value="ECO:0007669"/>
    <property type="project" value="UniProtKB-EC"/>
</dbReference>
<comment type="catalytic activity">
    <reaction evidence="7 8">
        <text>D-erythrose 4-phosphate + phosphoenolpyruvate + H2O = 7-phospho-2-dehydro-3-deoxy-D-arabino-heptonate + phosphate</text>
        <dbReference type="Rhea" id="RHEA:14717"/>
        <dbReference type="ChEBI" id="CHEBI:15377"/>
        <dbReference type="ChEBI" id="CHEBI:16897"/>
        <dbReference type="ChEBI" id="CHEBI:43474"/>
        <dbReference type="ChEBI" id="CHEBI:58394"/>
        <dbReference type="ChEBI" id="CHEBI:58702"/>
        <dbReference type="EC" id="2.5.1.54"/>
    </reaction>
</comment>
<evidence type="ECO:0000256" key="8">
    <source>
        <dbReference type="PIRNR" id="PIRNR001361"/>
    </source>
</evidence>
<dbReference type="KEGG" id="eor:NARRFE1_02050"/>
<name>A0A2Z5T448_9GAMM</name>
<keyword evidence="11" id="KW-1185">Reference proteome</keyword>
<organism evidence="10 11">
    <name type="scientific">endosymbiont of Rhynchophorus ferrugineus</name>
    <dbReference type="NCBI Taxonomy" id="1972133"/>
    <lineage>
        <taxon>Bacteria</taxon>
        <taxon>Pseudomonadati</taxon>
        <taxon>Pseudomonadota</taxon>
        <taxon>Gammaproteobacteria</taxon>
        <taxon>Candidatus Nardonella</taxon>
    </lineage>
</organism>
<dbReference type="Gene3D" id="3.20.20.70">
    <property type="entry name" value="Aldolase class I"/>
    <property type="match status" value="1"/>
</dbReference>
<dbReference type="PANTHER" id="PTHR21225">
    <property type="entry name" value="PHOSPHO-2-DEHYDRO-3-DEOXYHEPTONATE ALDOLASE DAHP SYNTHETASE"/>
    <property type="match status" value="1"/>
</dbReference>
<dbReference type="NCBIfam" id="TIGR00034">
    <property type="entry name" value="aroFGH"/>
    <property type="match status" value="1"/>
</dbReference>
<comment type="similarity">
    <text evidence="3 8">Belongs to the class-I DAHP synthase family.</text>
</comment>
<dbReference type="GO" id="GO:0009423">
    <property type="term" value="P:chorismate biosynthetic process"/>
    <property type="evidence" value="ECO:0007669"/>
    <property type="project" value="UniProtKB-UniPathway"/>
</dbReference>
<dbReference type="InterPro" id="IPR006218">
    <property type="entry name" value="DAHP1/KDSA"/>
</dbReference>
<protein>
    <recommendedName>
        <fullName evidence="8">Phospho-2-dehydro-3-deoxyheptonate aldolase</fullName>
        <ecNumber evidence="8">2.5.1.54</ecNumber>
    </recommendedName>
</protein>
<dbReference type="PIRSF" id="PIRSF001361">
    <property type="entry name" value="DAHP_synthase"/>
    <property type="match status" value="1"/>
</dbReference>
<dbReference type="PANTHER" id="PTHR21225:SF10">
    <property type="entry name" value="PHOSPHO-2-DEHYDRO-3-DEOXYHEPTONATE ALDOLASE, TYR-SENSITIVE"/>
    <property type="match status" value="1"/>
</dbReference>
<dbReference type="OrthoDB" id="9807331at2"/>
<dbReference type="EC" id="2.5.1.54" evidence="8"/>
<dbReference type="Pfam" id="PF00793">
    <property type="entry name" value="DAHP_synth_1"/>
    <property type="match status" value="1"/>
</dbReference>
<dbReference type="InterPro" id="IPR006219">
    <property type="entry name" value="DAHP_synth_1"/>
</dbReference>